<evidence type="ECO:0000256" key="6">
    <source>
        <dbReference type="ARBA" id="ARBA00013191"/>
    </source>
</evidence>
<evidence type="ECO:0000256" key="35">
    <source>
        <dbReference type="ARBA" id="ARBA00047953"/>
    </source>
</evidence>
<dbReference type="PANTHER" id="PTHR43775:SF23">
    <property type="entry name" value="FATTY ACID SYNTHASE 3"/>
    <property type="match status" value="1"/>
</dbReference>
<dbReference type="Gene3D" id="3.90.180.10">
    <property type="entry name" value="Medium-chain alcohol dehydrogenases, catalytic domain"/>
    <property type="match status" value="1"/>
</dbReference>
<evidence type="ECO:0000256" key="55">
    <source>
        <dbReference type="ARBA" id="ARBA00049533"/>
    </source>
</evidence>
<evidence type="ECO:0000256" key="31">
    <source>
        <dbReference type="ARBA" id="ARBA00047500"/>
    </source>
</evidence>
<dbReference type="EMBL" id="AXCM01003979">
    <property type="status" value="NOT_ANNOTATED_CDS"/>
    <property type="molecule type" value="Genomic_DNA"/>
</dbReference>
<evidence type="ECO:0000256" key="27">
    <source>
        <dbReference type="ARBA" id="ARBA00047394"/>
    </source>
</evidence>
<evidence type="ECO:0000256" key="48">
    <source>
        <dbReference type="ARBA" id="ARBA00049109"/>
    </source>
</evidence>
<comment type="catalytic activity">
    <reaction evidence="55">
        <text>octanoyl-[ACP] + malonyl-[ACP] + H(+) = 3-oxodecanoyl-[ACP] + holo-[ACP] + CO2</text>
        <dbReference type="Rhea" id="RHEA:41852"/>
        <dbReference type="Rhea" id="RHEA-COMP:9623"/>
        <dbReference type="Rhea" id="RHEA-COMP:9636"/>
        <dbReference type="Rhea" id="RHEA-COMP:9637"/>
        <dbReference type="Rhea" id="RHEA-COMP:9685"/>
        <dbReference type="ChEBI" id="CHEBI:15378"/>
        <dbReference type="ChEBI" id="CHEBI:16526"/>
        <dbReference type="ChEBI" id="CHEBI:64479"/>
        <dbReference type="ChEBI" id="CHEBI:78449"/>
        <dbReference type="ChEBI" id="CHEBI:78463"/>
        <dbReference type="ChEBI" id="CHEBI:78464"/>
    </reaction>
    <physiologicalReaction direction="left-to-right" evidence="55">
        <dbReference type="Rhea" id="RHEA:41853"/>
    </physiologicalReaction>
</comment>
<dbReference type="Proteomes" id="UP000075883">
    <property type="component" value="Unassembled WGS sequence"/>
</dbReference>
<dbReference type="EC" id="3.1.2.14" evidence="3"/>
<evidence type="ECO:0000256" key="34">
    <source>
        <dbReference type="ARBA" id="ARBA00047897"/>
    </source>
</evidence>
<comment type="catalytic activity">
    <reaction evidence="36">
        <text>acetyl-[ACP] + malonyl-[ACP] + H(+) = 3-oxobutanoyl-[ACP] + holo-[ACP] + CO2</text>
        <dbReference type="Rhea" id="RHEA:41800"/>
        <dbReference type="Rhea" id="RHEA-COMP:9621"/>
        <dbReference type="Rhea" id="RHEA-COMP:9623"/>
        <dbReference type="Rhea" id="RHEA-COMP:9625"/>
        <dbReference type="Rhea" id="RHEA-COMP:9685"/>
        <dbReference type="ChEBI" id="CHEBI:15378"/>
        <dbReference type="ChEBI" id="CHEBI:16526"/>
        <dbReference type="ChEBI" id="CHEBI:64479"/>
        <dbReference type="ChEBI" id="CHEBI:78446"/>
        <dbReference type="ChEBI" id="CHEBI:78449"/>
        <dbReference type="ChEBI" id="CHEBI:78450"/>
    </reaction>
    <physiologicalReaction direction="left-to-right" evidence="36">
        <dbReference type="Rhea" id="RHEA:41801"/>
    </physiologicalReaction>
</comment>
<organism evidence="61 62">
    <name type="scientific">Anopheles culicifacies</name>
    <dbReference type="NCBI Taxonomy" id="139723"/>
    <lineage>
        <taxon>Eukaryota</taxon>
        <taxon>Metazoa</taxon>
        <taxon>Ecdysozoa</taxon>
        <taxon>Arthropoda</taxon>
        <taxon>Hexapoda</taxon>
        <taxon>Insecta</taxon>
        <taxon>Pterygota</taxon>
        <taxon>Neoptera</taxon>
        <taxon>Endopterygota</taxon>
        <taxon>Diptera</taxon>
        <taxon>Nematocera</taxon>
        <taxon>Culicoidea</taxon>
        <taxon>Culicidae</taxon>
        <taxon>Anophelinae</taxon>
        <taxon>Anopheles</taxon>
        <taxon>culicifacies species complex</taxon>
    </lineage>
</organism>
<dbReference type="EnsemblMetazoa" id="ACUA016383-RA">
    <property type="protein sequence ID" value="ACUA016383-PA"/>
    <property type="gene ID" value="ACUA016383"/>
</dbReference>
<evidence type="ECO:0000256" key="45">
    <source>
        <dbReference type="ARBA" id="ARBA00048704"/>
    </source>
</evidence>
<dbReference type="InterPro" id="IPR020841">
    <property type="entry name" value="PKS_Beta-ketoAc_synthase_dom"/>
</dbReference>
<evidence type="ECO:0000256" key="57">
    <source>
        <dbReference type="SAM" id="Phobius"/>
    </source>
</evidence>
<evidence type="ECO:0000256" key="22">
    <source>
        <dbReference type="ARBA" id="ARBA00023401"/>
    </source>
</evidence>
<dbReference type="EC" id="1.3.1.39" evidence="2"/>
<dbReference type="Pfam" id="PF21149">
    <property type="entry name" value="FAS_pseudo-KR"/>
    <property type="match status" value="1"/>
</dbReference>
<evidence type="ECO:0000256" key="1">
    <source>
        <dbReference type="ARBA" id="ARBA00005189"/>
    </source>
</evidence>
<evidence type="ECO:0000256" key="41">
    <source>
        <dbReference type="ARBA" id="ARBA00048506"/>
    </source>
</evidence>
<evidence type="ECO:0000256" key="25">
    <source>
        <dbReference type="ARBA" id="ARBA00044883"/>
    </source>
</evidence>
<dbReference type="SMART" id="SM00825">
    <property type="entry name" value="PKS_KS"/>
    <property type="match status" value="1"/>
</dbReference>
<dbReference type="InterPro" id="IPR018201">
    <property type="entry name" value="Ketoacyl_synth_AS"/>
</dbReference>
<feature type="domain" description="PKS/mFAS DH" evidence="60">
    <location>
        <begin position="764"/>
        <end position="1023"/>
    </location>
</feature>
<evidence type="ECO:0000256" key="13">
    <source>
        <dbReference type="ARBA" id="ARBA00022990"/>
    </source>
</evidence>
<dbReference type="InterPro" id="IPR016035">
    <property type="entry name" value="Acyl_Trfase/lysoPLipase"/>
</dbReference>
<feature type="transmembrane region" description="Helical" evidence="57">
    <location>
        <begin position="2253"/>
        <end position="2273"/>
    </location>
</feature>
<comment type="catalytic activity">
    <reaction evidence="53">
        <text>butanoyl-[ACP] + malonyl-[ACP] + H(+) = 3-oxohexanoyl-[ACP] + holo-[ACP] + CO2</text>
        <dbReference type="Rhea" id="RHEA:41820"/>
        <dbReference type="Rhea" id="RHEA-COMP:9623"/>
        <dbReference type="Rhea" id="RHEA-COMP:9628"/>
        <dbReference type="Rhea" id="RHEA-COMP:9629"/>
        <dbReference type="Rhea" id="RHEA-COMP:9685"/>
        <dbReference type="ChEBI" id="CHEBI:15378"/>
        <dbReference type="ChEBI" id="CHEBI:16526"/>
        <dbReference type="ChEBI" id="CHEBI:64479"/>
        <dbReference type="ChEBI" id="CHEBI:78449"/>
        <dbReference type="ChEBI" id="CHEBI:78454"/>
        <dbReference type="ChEBI" id="CHEBI:78456"/>
    </reaction>
    <physiologicalReaction direction="left-to-right" evidence="53">
        <dbReference type="Rhea" id="RHEA:41821"/>
    </physiologicalReaction>
</comment>
<evidence type="ECO:0000256" key="3">
    <source>
        <dbReference type="ARBA" id="ARBA00012480"/>
    </source>
</evidence>
<evidence type="ECO:0000256" key="9">
    <source>
        <dbReference type="ARBA" id="ARBA00022553"/>
    </source>
</evidence>
<keyword evidence="57" id="KW-0812">Transmembrane</keyword>
<comment type="catalytic activity">
    <reaction evidence="32">
        <text>dodecanoyl-[ACP] + malonyl-[ACP] + H(+) = 3-oxotetradecanoyl-[ACP] + holo-[ACP] + CO2</text>
        <dbReference type="Rhea" id="RHEA:41884"/>
        <dbReference type="Rhea" id="RHEA-COMP:9623"/>
        <dbReference type="Rhea" id="RHEA-COMP:9644"/>
        <dbReference type="Rhea" id="RHEA-COMP:9645"/>
        <dbReference type="Rhea" id="RHEA-COMP:9685"/>
        <dbReference type="ChEBI" id="CHEBI:15378"/>
        <dbReference type="ChEBI" id="CHEBI:16526"/>
        <dbReference type="ChEBI" id="CHEBI:64479"/>
        <dbReference type="ChEBI" id="CHEBI:65264"/>
        <dbReference type="ChEBI" id="CHEBI:78449"/>
        <dbReference type="ChEBI" id="CHEBI:78473"/>
    </reaction>
    <physiologicalReaction direction="left-to-right" evidence="32">
        <dbReference type="Rhea" id="RHEA:41885"/>
    </physiologicalReaction>
</comment>
<evidence type="ECO:0000256" key="39">
    <source>
        <dbReference type="ARBA" id="ARBA00048289"/>
    </source>
</evidence>
<keyword evidence="10" id="KW-0808">Transferase</keyword>
<dbReference type="Pfam" id="PF00550">
    <property type="entry name" value="PP-binding"/>
    <property type="match status" value="1"/>
</dbReference>
<evidence type="ECO:0000256" key="12">
    <source>
        <dbReference type="ARBA" id="ARBA00022898"/>
    </source>
</evidence>
<evidence type="ECO:0000256" key="14">
    <source>
        <dbReference type="ARBA" id="ARBA00023268"/>
    </source>
</evidence>
<dbReference type="Gene3D" id="3.40.366.10">
    <property type="entry name" value="Malonyl-Coenzyme A Acyl Carrier Protein, domain 2"/>
    <property type="match status" value="1"/>
</dbReference>
<comment type="catalytic activity">
    <reaction evidence="41">
        <text>a fatty acyl-[ACP] + malonyl-[ACP] + H(+) = a 3-oxoacyl-[ACP] + holo-[ACP] + CO2</text>
        <dbReference type="Rhea" id="RHEA:22836"/>
        <dbReference type="Rhea" id="RHEA-COMP:9623"/>
        <dbReference type="Rhea" id="RHEA-COMP:9685"/>
        <dbReference type="Rhea" id="RHEA-COMP:9916"/>
        <dbReference type="Rhea" id="RHEA-COMP:14125"/>
        <dbReference type="ChEBI" id="CHEBI:15378"/>
        <dbReference type="ChEBI" id="CHEBI:16526"/>
        <dbReference type="ChEBI" id="CHEBI:64479"/>
        <dbReference type="ChEBI" id="CHEBI:78449"/>
        <dbReference type="ChEBI" id="CHEBI:78776"/>
        <dbReference type="ChEBI" id="CHEBI:138651"/>
        <dbReference type="EC" id="2.3.1.41"/>
    </reaction>
    <physiologicalReaction direction="left-to-right" evidence="41">
        <dbReference type="Rhea" id="RHEA:22837"/>
    </physiologicalReaction>
</comment>
<evidence type="ECO:0000256" key="47">
    <source>
        <dbReference type="ARBA" id="ARBA00049019"/>
    </source>
</evidence>
<keyword evidence="12" id="KW-0663">Pyridoxal phosphate</keyword>
<evidence type="ECO:0000256" key="4">
    <source>
        <dbReference type="ARBA" id="ARBA00012873"/>
    </source>
</evidence>
<evidence type="ECO:0000313" key="61">
    <source>
        <dbReference type="EnsemblMetazoa" id="ACUA016383-PA"/>
    </source>
</evidence>
<dbReference type="InterPro" id="IPR050091">
    <property type="entry name" value="PKS_NRPS_Biosynth_Enz"/>
</dbReference>
<evidence type="ECO:0000256" key="36">
    <source>
        <dbReference type="ARBA" id="ARBA00047961"/>
    </source>
</evidence>
<evidence type="ECO:0000256" key="51">
    <source>
        <dbReference type="ARBA" id="ARBA00049414"/>
    </source>
</evidence>
<dbReference type="InterPro" id="IPR009081">
    <property type="entry name" value="PP-bd_ACP"/>
</dbReference>
<dbReference type="Pfam" id="PF00975">
    <property type="entry name" value="Thioesterase"/>
    <property type="match status" value="1"/>
</dbReference>
<evidence type="ECO:0000256" key="32">
    <source>
        <dbReference type="ARBA" id="ARBA00047578"/>
    </source>
</evidence>
<dbReference type="GO" id="GO:0019171">
    <property type="term" value="F:(3R)-hydroxyacyl-[acyl-carrier-protein] dehydratase activity"/>
    <property type="evidence" value="ECO:0007669"/>
    <property type="project" value="UniProtKB-EC"/>
</dbReference>
<comment type="catalytic activity">
    <reaction evidence="54">
        <text>(2E)-decenoyl-[ACP] + NADPH + H(+) = decanoyl-[ACP] + NADP(+)</text>
        <dbReference type="Rhea" id="RHEA:41864"/>
        <dbReference type="Rhea" id="RHEA-COMP:9639"/>
        <dbReference type="Rhea" id="RHEA-COMP:9640"/>
        <dbReference type="ChEBI" id="CHEBI:15378"/>
        <dbReference type="ChEBI" id="CHEBI:57783"/>
        <dbReference type="ChEBI" id="CHEBI:58349"/>
        <dbReference type="ChEBI" id="CHEBI:78467"/>
        <dbReference type="ChEBI" id="CHEBI:78468"/>
    </reaction>
    <physiologicalReaction direction="left-to-right" evidence="54">
        <dbReference type="Rhea" id="RHEA:41865"/>
    </physiologicalReaction>
</comment>
<dbReference type="FunFam" id="1.10.1200.10:FF:000013">
    <property type="entry name" value="Fatty acid synthase"/>
    <property type="match status" value="1"/>
</dbReference>
<dbReference type="CDD" id="cd05195">
    <property type="entry name" value="enoyl_red"/>
    <property type="match status" value="1"/>
</dbReference>
<evidence type="ECO:0000256" key="2">
    <source>
        <dbReference type="ARBA" id="ARBA00012004"/>
    </source>
</evidence>
<dbReference type="Gene3D" id="3.40.50.720">
    <property type="entry name" value="NAD(P)-binding Rossmann-like Domain"/>
    <property type="match status" value="1"/>
</dbReference>
<dbReference type="Pfam" id="PF00109">
    <property type="entry name" value="ketoacyl-synt"/>
    <property type="match status" value="1"/>
</dbReference>
<comment type="catalytic activity">
    <reaction evidence="51">
        <text>3-oxohexadecanoyl-[ACP] + NADPH + H(+) = (3R)-hydroxyhexadecanoyl-[ACP] + NADP(+)</text>
        <dbReference type="Rhea" id="RHEA:41904"/>
        <dbReference type="Rhea" id="RHEA-COMP:9649"/>
        <dbReference type="Rhea" id="RHEA-COMP:9650"/>
        <dbReference type="ChEBI" id="CHEBI:15378"/>
        <dbReference type="ChEBI" id="CHEBI:57783"/>
        <dbReference type="ChEBI" id="CHEBI:58349"/>
        <dbReference type="ChEBI" id="CHEBI:78478"/>
        <dbReference type="ChEBI" id="CHEBI:78480"/>
    </reaction>
    <physiologicalReaction direction="left-to-right" evidence="51">
        <dbReference type="Rhea" id="RHEA:41905"/>
    </physiologicalReaction>
</comment>
<evidence type="ECO:0000256" key="10">
    <source>
        <dbReference type="ARBA" id="ARBA00022679"/>
    </source>
</evidence>
<comment type="catalytic activity">
    <reaction evidence="25">
        <text>acetyl-CoA + n malonyl-CoA + 2n NADPH + 2n H(+) = a long-chain fatty acid + (n+1) CoA + n CO2 + 2n NADP(+).</text>
        <dbReference type="EC" id="2.3.1.85"/>
    </reaction>
</comment>
<dbReference type="InterPro" id="IPR014030">
    <property type="entry name" value="Ketoacyl_synth_N"/>
</dbReference>
<dbReference type="SUPFAM" id="SSF51735">
    <property type="entry name" value="NAD(P)-binding Rossmann-fold domains"/>
    <property type="match status" value="2"/>
</dbReference>
<comment type="catalytic activity">
    <reaction evidence="28">
        <text>a (3R)-hydroxyacyl-[ACP] + NADP(+) = a 3-oxoacyl-[ACP] + NADPH + H(+)</text>
        <dbReference type="Rhea" id="RHEA:17397"/>
        <dbReference type="Rhea" id="RHEA-COMP:9916"/>
        <dbReference type="Rhea" id="RHEA-COMP:9945"/>
        <dbReference type="ChEBI" id="CHEBI:15378"/>
        <dbReference type="ChEBI" id="CHEBI:57783"/>
        <dbReference type="ChEBI" id="CHEBI:58349"/>
        <dbReference type="ChEBI" id="CHEBI:78776"/>
        <dbReference type="ChEBI" id="CHEBI:78827"/>
        <dbReference type="EC" id="1.1.1.100"/>
    </reaction>
    <physiologicalReaction direction="right-to-left" evidence="28">
        <dbReference type="Rhea" id="RHEA:17399"/>
    </physiologicalReaction>
</comment>
<dbReference type="InterPro" id="IPR057326">
    <property type="entry name" value="KR_dom"/>
</dbReference>
<evidence type="ECO:0000256" key="38">
    <source>
        <dbReference type="ARBA" id="ARBA00048281"/>
    </source>
</evidence>
<evidence type="ECO:0000256" key="15">
    <source>
        <dbReference type="ARBA" id="ARBA00023332"/>
    </source>
</evidence>
<comment type="catalytic activity">
    <reaction evidence="17">
        <text>(3R)-hydroxyhexanoyl-[ACP] = (2E)-hexenoyl-[ACP] + H2O</text>
        <dbReference type="Rhea" id="RHEA:41828"/>
        <dbReference type="Rhea" id="RHEA-COMP:9630"/>
        <dbReference type="Rhea" id="RHEA-COMP:9631"/>
        <dbReference type="ChEBI" id="CHEBI:15377"/>
        <dbReference type="ChEBI" id="CHEBI:78457"/>
        <dbReference type="ChEBI" id="CHEBI:78458"/>
    </reaction>
    <physiologicalReaction direction="left-to-right" evidence="17">
        <dbReference type="Rhea" id="RHEA:41829"/>
    </physiologicalReaction>
</comment>
<dbReference type="Gene3D" id="1.10.1200.10">
    <property type="entry name" value="ACP-like"/>
    <property type="match status" value="1"/>
</dbReference>
<dbReference type="Gene3D" id="3.40.50.1820">
    <property type="entry name" value="alpha/beta hydrolase"/>
    <property type="match status" value="1"/>
</dbReference>
<dbReference type="STRING" id="139723.A0A182MEL3"/>
<comment type="catalytic activity">
    <reaction evidence="27">
        <text>hexanoyl-[ACP] + malonyl-[ACP] + H(+) = 3-oxooctanoyl-[ACP] + holo-[ACP] + CO2</text>
        <dbReference type="Rhea" id="RHEA:41836"/>
        <dbReference type="Rhea" id="RHEA-COMP:9623"/>
        <dbReference type="Rhea" id="RHEA-COMP:9632"/>
        <dbReference type="Rhea" id="RHEA-COMP:9633"/>
        <dbReference type="Rhea" id="RHEA-COMP:9685"/>
        <dbReference type="ChEBI" id="CHEBI:15378"/>
        <dbReference type="ChEBI" id="CHEBI:16526"/>
        <dbReference type="ChEBI" id="CHEBI:64479"/>
        <dbReference type="ChEBI" id="CHEBI:78449"/>
        <dbReference type="ChEBI" id="CHEBI:78459"/>
        <dbReference type="ChEBI" id="CHEBI:78460"/>
    </reaction>
    <physiologicalReaction direction="left-to-right" evidence="27">
        <dbReference type="Rhea" id="RHEA:41837"/>
    </physiologicalReaction>
</comment>
<evidence type="ECO:0000256" key="28">
    <source>
        <dbReference type="ARBA" id="ARBA00047400"/>
    </source>
</evidence>
<evidence type="ECO:0000256" key="19">
    <source>
        <dbReference type="ARBA" id="ARBA00023394"/>
    </source>
</evidence>
<dbReference type="GO" id="GO:0141148">
    <property type="term" value="F:enoyl-[acyl-carrier-protein] reductase (NADPH) activity"/>
    <property type="evidence" value="ECO:0007669"/>
    <property type="project" value="UniProtKB-EC"/>
</dbReference>
<dbReference type="InterPro" id="IPR013968">
    <property type="entry name" value="PKS_KR"/>
</dbReference>
<evidence type="ECO:0000259" key="58">
    <source>
        <dbReference type="PROSITE" id="PS50075"/>
    </source>
</evidence>
<evidence type="ECO:0000259" key="60">
    <source>
        <dbReference type="PROSITE" id="PS52019"/>
    </source>
</evidence>
<dbReference type="EC" id="1.1.1.100" evidence="5"/>
<accession>A0A182MEL3</accession>
<feature type="domain" description="Carrier" evidence="58">
    <location>
        <begin position="1887"/>
        <end position="1967"/>
    </location>
</feature>
<comment type="catalytic activity">
    <reaction evidence="20">
        <text>(3R)-hydroxytetradecanoyl-[ACP] = (2E)-tetradecenoyl-[ACP] + H2O</text>
        <dbReference type="Rhea" id="RHEA:41892"/>
        <dbReference type="Rhea" id="RHEA-COMP:9646"/>
        <dbReference type="Rhea" id="RHEA-COMP:9647"/>
        <dbReference type="ChEBI" id="CHEBI:15377"/>
        <dbReference type="ChEBI" id="CHEBI:78474"/>
        <dbReference type="ChEBI" id="CHEBI:78475"/>
    </reaction>
    <physiologicalReaction direction="left-to-right" evidence="20">
        <dbReference type="Rhea" id="RHEA:41893"/>
    </physiologicalReaction>
</comment>
<comment type="catalytic activity">
    <reaction evidence="50">
        <text>3-oxododecanoyl-[ACP] + NADPH + H(+) = (3R)-hydroxydodecanoyl-[ACP] + NADP(+)</text>
        <dbReference type="Rhea" id="RHEA:41872"/>
        <dbReference type="Rhea" id="RHEA-COMP:9641"/>
        <dbReference type="Rhea" id="RHEA-COMP:9642"/>
        <dbReference type="ChEBI" id="CHEBI:15378"/>
        <dbReference type="ChEBI" id="CHEBI:57783"/>
        <dbReference type="ChEBI" id="CHEBI:58349"/>
        <dbReference type="ChEBI" id="CHEBI:78469"/>
        <dbReference type="ChEBI" id="CHEBI:78470"/>
    </reaction>
    <physiologicalReaction direction="left-to-right" evidence="50">
        <dbReference type="Rhea" id="RHEA:41873"/>
    </physiologicalReaction>
</comment>
<evidence type="ECO:0000256" key="46">
    <source>
        <dbReference type="ARBA" id="ARBA00048935"/>
    </source>
</evidence>
<keyword evidence="11" id="KW-0702">S-nitrosylation</keyword>
<evidence type="ECO:0000256" key="8">
    <source>
        <dbReference type="ARBA" id="ARBA00022450"/>
    </source>
</evidence>
<evidence type="ECO:0000256" key="50">
    <source>
        <dbReference type="ARBA" id="ARBA00049263"/>
    </source>
</evidence>
<comment type="catalytic activity">
    <reaction evidence="26">
        <text>3-oxooctadecanoyl-[ACP] + NADPH + H(+) = (3R)-hydroxyoctadecanoyl-[ACP] + NADP(+)</text>
        <dbReference type="Rhea" id="RHEA:41920"/>
        <dbReference type="Rhea" id="RHEA-COMP:9653"/>
        <dbReference type="Rhea" id="RHEA-COMP:9654"/>
        <dbReference type="ChEBI" id="CHEBI:15378"/>
        <dbReference type="ChEBI" id="CHEBI:57783"/>
        <dbReference type="ChEBI" id="CHEBI:58349"/>
        <dbReference type="ChEBI" id="CHEBI:78487"/>
        <dbReference type="ChEBI" id="CHEBI:78488"/>
    </reaction>
    <physiologicalReaction direction="left-to-right" evidence="26">
        <dbReference type="Rhea" id="RHEA:41921"/>
    </physiologicalReaction>
</comment>
<dbReference type="CDD" id="cd08954">
    <property type="entry name" value="KR_1_FAS_SDR_x"/>
    <property type="match status" value="1"/>
</dbReference>
<evidence type="ECO:0000256" key="44">
    <source>
        <dbReference type="ARBA" id="ARBA00048691"/>
    </source>
</evidence>
<dbReference type="Gene3D" id="3.40.47.10">
    <property type="match status" value="1"/>
</dbReference>
<evidence type="ECO:0000256" key="49">
    <source>
        <dbReference type="ARBA" id="ARBA00049171"/>
    </source>
</evidence>
<comment type="catalytic activity">
    <reaction evidence="40">
        <text>(2E)-octenoyl-[ACP] + NADPH + H(+) = octanoyl-[ACP] + NADP(+)</text>
        <dbReference type="Rhea" id="RHEA:41848"/>
        <dbReference type="Rhea" id="RHEA-COMP:9635"/>
        <dbReference type="Rhea" id="RHEA-COMP:9636"/>
        <dbReference type="ChEBI" id="CHEBI:15378"/>
        <dbReference type="ChEBI" id="CHEBI:57783"/>
        <dbReference type="ChEBI" id="CHEBI:58349"/>
        <dbReference type="ChEBI" id="CHEBI:78462"/>
        <dbReference type="ChEBI" id="CHEBI:78463"/>
    </reaction>
    <physiologicalReaction direction="left-to-right" evidence="40">
        <dbReference type="Rhea" id="RHEA:41849"/>
    </physiologicalReaction>
</comment>
<reference evidence="61" key="2">
    <citation type="submission" date="2020-05" db="UniProtKB">
        <authorList>
            <consortium name="EnsemblMetazoa"/>
        </authorList>
    </citation>
    <scope>IDENTIFICATION</scope>
    <source>
        <strain evidence="61">A-37</strain>
    </source>
</reference>
<dbReference type="GO" id="GO:0004313">
    <property type="term" value="F:[acyl-carrier-protein] S-acetyltransferase activity"/>
    <property type="evidence" value="ECO:0007669"/>
    <property type="project" value="UniProtKB-EC"/>
</dbReference>
<comment type="catalytic activity">
    <reaction evidence="44">
        <text>holo-[ACP] + acetyl-CoA = acetyl-[ACP] + CoA</text>
        <dbReference type="Rhea" id="RHEA:41788"/>
        <dbReference type="Rhea" id="RHEA-COMP:9621"/>
        <dbReference type="Rhea" id="RHEA-COMP:9685"/>
        <dbReference type="ChEBI" id="CHEBI:57287"/>
        <dbReference type="ChEBI" id="CHEBI:57288"/>
        <dbReference type="ChEBI" id="CHEBI:64479"/>
        <dbReference type="ChEBI" id="CHEBI:78446"/>
        <dbReference type="EC" id="2.3.1.38"/>
    </reaction>
    <physiologicalReaction direction="left-to-right" evidence="44">
        <dbReference type="Rhea" id="RHEA:41789"/>
    </physiologicalReaction>
</comment>
<evidence type="ECO:0000256" key="7">
    <source>
        <dbReference type="ARBA" id="ARBA00018769"/>
    </source>
</evidence>
<comment type="catalytic activity">
    <reaction evidence="19">
        <text>a (3R)-hydroxyacyl-[ACP] = a (2E)-enoyl-[ACP] + H2O</text>
        <dbReference type="Rhea" id="RHEA:13097"/>
        <dbReference type="Rhea" id="RHEA-COMP:9925"/>
        <dbReference type="Rhea" id="RHEA-COMP:9945"/>
        <dbReference type="ChEBI" id="CHEBI:15377"/>
        <dbReference type="ChEBI" id="CHEBI:78784"/>
        <dbReference type="ChEBI" id="CHEBI:78827"/>
        <dbReference type="EC" id="4.2.1.59"/>
    </reaction>
    <physiologicalReaction direction="left-to-right" evidence="19">
        <dbReference type="Rhea" id="RHEA:13098"/>
    </physiologicalReaction>
</comment>
<dbReference type="GO" id="GO:0004312">
    <property type="term" value="F:fatty acid synthase activity"/>
    <property type="evidence" value="ECO:0007669"/>
    <property type="project" value="UniProtKB-EC"/>
</dbReference>
<dbReference type="InterPro" id="IPR001031">
    <property type="entry name" value="Thioesterase"/>
</dbReference>
<dbReference type="GO" id="GO:0016297">
    <property type="term" value="F:fatty acyl-[ACP] hydrolase activity"/>
    <property type="evidence" value="ECO:0007669"/>
    <property type="project" value="UniProtKB-EC"/>
</dbReference>
<dbReference type="SMART" id="SM00823">
    <property type="entry name" value="PKS_PP"/>
    <property type="match status" value="1"/>
</dbReference>
<keyword evidence="8" id="KW-0596">Phosphopantetheine</keyword>
<keyword evidence="57" id="KW-0472">Membrane</keyword>
<evidence type="ECO:0000256" key="17">
    <source>
        <dbReference type="ARBA" id="ARBA00023373"/>
    </source>
</evidence>
<dbReference type="SMART" id="SM00822">
    <property type="entry name" value="PKS_KR"/>
    <property type="match status" value="1"/>
</dbReference>
<evidence type="ECO:0000256" key="43">
    <source>
        <dbReference type="ARBA" id="ARBA00048650"/>
    </source>
</evidence>
<comment type="catalytic activity">
    <reaction evidence="37">
        <text>hexadecanoyl-[ACP] + malonyl-[ACP] + H(+) = 3-oxooctadecanoyl-[ACP] + holo-[ACP] + CO2</text>
        <dbReference type="Rhea" id="RHEA:41916"/>
        <dbReference type="Rhea" id="RHEA-COMP:9623"/>
        <dbReference type="Rhea" id="RHEA-COMP:9652"/>
        <dbReference type="Rhea" id="RHEA-COMP:9653"/>
        <dbReference type="Rhea" id="RHEA-COMP:9685"/>
        <dbReference type="ChEBI" id="CHEBI:15378"/>
        <dbReference type="ChEBI" id="CHEBI:16526"/>
        <dbReference type="ChEBI" id="CHEBI:64479"/>
        <dbReference type="ChEBI" id="CHEBI:78449"/>
        <dbReference type="ChEBI" id="CHEBI:78483"/>
        <dbReference type="ChEBI" id="CHEBI:78487"/>
    </reaction>
    <physiologicalReaction direction="left-to-right" evidence="37">
        <dbReference type="Rhea" id="RHEA:41917"/>
    </physiologicalReaction>
</comment>
<dbReference type="InterPro" id="IPR049391">
    <property type="entry name" value="FAS_pseudo-KR"/>
</dbReference>
<dbReference type="GO" id="GO:0004315">
    <property type="term" value="F:3-oxoacyl-[acyl-carrier-protein] synthase activity"/>
    <property type="evidence" value="ECO:0007669"/>
    <property type="project" value="UniProtKB-EC"/>
</dbReference>
<proteinExistence type="predicted"/>
<dbReference type="InterPro" id="IPR020806">
    <property type="entry name" value="PKS_PP-bd"/>
</dbReference>
<dbReference type="SUPFAM" id="SSF50129">
    <property type="entry name" value="GroES-like"/>
    <property type="match status" value="1"/>
</dbReference>
<protein>
    <recommendedName>
        <fullName evidence="7">Fatty acid synthase</fullName>
        <ecNumber evidence="5">1.1.1.100</ecNumber>
        <ecNumber evidence="2">1.3.1.39</ecNumber>
        <ecNumber evidence="6">2.3.1.41</ecNumber>
        <ecNumber evidence="4">2.3.1.85</ecNumber>
        <ecNumber evidence="3">3.1.2.14</ecNumber>
    </recommendedName>
</protein>
<dbReference type="SUPFAM" id="SSF47336">
    <property type="entry name" value="ACP-like"/>
    <property type="match status" value="1"/>
</dbReference>
<dbReference type="InterPro" id="IPR042104">
    <property type="entry name" value="PKS_dehydratase_sf"/>
</dbReference>
<comment type="catalytic activity">
    <reaction evidence="45">
        <text>hexadecanoyl-[ACP] + H2O = hexadecanoate + holo-[ACP] + H(+)</text>
        <dbReference type="Rhea" id="RHEA:41932"/>
        <dbReference type="Rhea" id="RHEA-COMP:9652"/>
        <dbReference type="Rhea" id="RHEA-COMP:9685"/>
        <dbReference type="ChEBI" id="CHEBI:7896"/>
        <dbReference type="ChEBI" id="CHEBI:15377"/>
        <dbReference type="ChEBI" id="CHEBI:15378"/>
        <dbReference type="ChEBI" id="CHEBI:64479"/>
        <dbReference type="ChEBI" id="CHEBI:78483"/>
        <dbReference type="EC" id="3.1.2.14"/>
    </reaction>
    <physiologicalReaction direction="left-to-right" evidence="45">
        <dbReference type="Rhea" id="RHEA:41933"/>
    </physiologicalReaction>
</comment>
<evidence type="ECO:0000256" key="24">
    <source>
        <dbReference type="ARBA" id="ARBA00023442"/>
    </source>
</evidence>
<dbReference type="SMART" id="SM00829">
    <property type="entry name" value="PKS_ER"/>
    <property type="match status" value="1"/>
</dbReference>
<keyword evidence="14" id="KW-0511">Multifunctional enzyme</keyword>
<dbReference type="InterPro" id="IPR036736">
    <property type="entry name" value="ACP-like_sf"/>
</dbReference>
<dbReference type="GO" id="GO:0031177">
    <property type="term" value="F:phosphopantetheine binding"/>
    <property type="evidence" value="ECO:0007669"/>
    <property type="project" value="InterPro"/>
</dbReference>
<dbReference type="Pfam" id="PF16197">
    <property type="entry name" value="KAsynt_C_assoc"/>
    <property type="match status" value="1"/>
</dbReference>
<comment type="function">
    <text evidence="24">Fatty acid synthetase is a multifunctional enzyme that catalyzes the de novo biosynthesis of long-chain saturated fatty acids starting from acetyl-CoA and malonyl-CoA in the presence of NADPH. This multifunctional protein contains 7 catalytic activities and a site for the binding of the prosthetic group 4'-phosphopantetheine of the acyl carrier protein ([ACP]) domain.</text>
</comment>
<evidence type="ECO:0000256" key="16">
    <source>
        <dbReference type="ARBA" id="ARBA00023351"/>
    </source>
</evidence>
<evidence type="ECO:0000256" key="42">
    <source>
        <dbReference type="ARBA" id="ARBA00048571"/>
    </source>
</evidence>
<evidence type="ECO:0000313" key="62">
    <source>
        <dbReference type="Proteomes" id="UP000075883"/>
    </source>
</evidence>
<dbReference type="InterPro" id="IPR020843">
    <property type="entry name" value="ER"/>
</dbReference>
<comment type="catalytic activity">
    <reaction evidence="39">
        <text>tetradecanoyl-[ACP] + H2O = tetradecanoate + holo-[ACP] + H(+)</text>
        <dbReference type="Rhea" id="RHEA:30123"/>
        <dbReference type="Rhea" id="RHEA-COMP:9648"/>
        <dbReference type="Rhea" id="RHEA-COMP:9685"/>
        <dbReference type="ChEBI" id="CHEBI:15377"/>
        <dbReference type="ChEBI" id="CHEBI:15378"/>
        <dbReference type="ChEBI" id="CHEBI:30807"/>
        <dbReference type="ChEBI" id="CHEBI:64479"/>
        <dbReference type="ChEBI" id="CHEBI:78477"/>
        <dbReference type="EC" id="3.1.2.14"/>
    </reaction>
    <physiologicalReaction direction="left-to-right" evidence="39">
        <dbReference type="Rhea" id="RHEA:30124"/>
    </physiologicalReaction>
</comment>
<feature type="region of interest" description="C-terminal hotdog fold" evidence="56">
    <location>
        <begin position="897"/>
        <end position="1023"/>
    </location>
</feature>
<evidence type="ECO:0000256" key="52">
    <source>
        <dbReference type="ARBA" id="ARBA00049422"/>
    </source>
</evidence>
<dbReference type="InterPro" id="IPR036291">
    <property type="entry name" value="NAD(P)-bd_dom_sf"/>
</dbReference>
<comment type="catalytic activity">
    <reaction evidence="15">
        <text>(3R)-hydroxyoctanoyl-[ACP] = (2E)-octenoyl-[ACP] + H2O</text>
        <dbReference type="Rhea" id="RHEA:41844"/>
        <dbReference type="Rhea" id="RHEA-COMP:9634"/>
        <dbReference type="Rhea" id="RHEA-COMP:9635"/>
        <dbReference type="ChEBI" id="CHEBI:15377"/>
        <dbReference type="ChEBI" id="CHEBI:78461"/>
        <dbReference type="ChEBI" id="CHEBI:78462"/>
    </reaction>
    <physiologicalReaction direction="left-to-right" evidence="15">
        <dbReference type="Rhea" id="RHEA:41845"/>
    </physiologicalReaction>
</comment>
<comment type="catalytic activity">
    <reaction evidence="35">
        <text>3-oxobutanoyl-[ACP] + NADPH + H(+) = (3R)-hydroxybutanoyl-[ACP] + NADP(+)</text>
        <dbReference type="Rhea" id="RHEA:41804"/>
        <dbReference type="Rhea" id="RHEA-COMP:9625"/>
        <dbReference type="Rhea" id="RHEA-COMP:9626"/>
        <dbReference type="ChEBI" id="CHEBI:15378"/>
        <dbReference type="ChEBI" id="CHEBI:57783"/>
        <dbReference type="ChEBI" id="CHEBI:58349"/>
        <dbReference type="ChEBI" id="CHEBI:78450"/>
        <dbReference type="ChEBI" id="CHEBI:78451"/>
    </reaction>
    <physiologicalReaction direction="left-to-right" evidence="35">
        <dbReference type="Rhea" id="RHEA:41805"/>
    </physiologicalReaction>
</comment>
<dbReference type="Pfam" id="PF02801">
    <property type="entry name" value="Ketoacyl-synt_C"/>
    <property type="match status" value="1"/>
</dbReference>
<evidence type="ECO:0000256" key="23">
    <source>
        <dbReference type="ARBA" id="ARBA00023402"/>
    </source>
</evidence>
<dbReference type="InterPro" id="IPR016039">
    <property type="entry name" value="Thiolase-like"/>
</dbReference>
<evidence type="ECO:0000256" key="11">
    <source>
        <dbReference type="ARBA" id="ARBA00022799"/>
    </source>
</evidence>
<keyword evidence="13" id="KW-0007">Acetylation</keyword>
<evidence type="ECO:0000256" key="54">
    <source>
        <dbReference type="ARBA" id="ARBA00049521"/>
    </source>
</evidence>
<dbReference type="PROSITE" id="PS50075">
    <property type="entry name" value="CARRIER"/>
    <property type="match status" value="1"/>
</dbReference>
<dbReference type="PANTHER" id="PTHR43775">
    <property type="entry name" value="FATTY ACID SYNTHASE"/>
    <property type="match status" value="1"/>
</dbReference>
<keyword evidence="57" id="KW-1133">Transmembrane helix</keyword>
<dbReference type="PROSITE" id="PS52019">
    <property type="entry name" value="PKS_MFAS_DH"/>
    <property type="match status" value="1"/>
</dbReference>
<evidence type="ECO:0000256" key="30">
    <source>
        <dbReference type="ARBA" id="ARBA00047451"/>
    </source>
</evidence>
<dbReference type="EC" id="2.3.1.85" evidence="4"/>
<dbReference type="InterPro" id="IPR001227">
    <property type="entry name" value="Ac_transferase_dom_sf"/>
</dbReference>
<dbReference type="Gene3D" id="3.30.70.3290">
    <property type="match status" value="2"/>
</dbReference>
<comment type="catalytic activity">
    <reaction evidence="22">
        <text>(3R)-hydroxyhexadecanoyl-[ACP] = (2E)-hexadecenoyl-[ACP] + H2O</text>
        <dbReference type="Rhea" id="RHEA:41908"/>
        <dbReference type="Rhea" id="RHEA-COMP:9650"/>
        <dbReference type="Rhea" id="RHEA-COMP:9651"/>
        <dbReference type="ChEBI" id="CHEBI:15377"/>
        <dbReference type="ChEBI" id="CHEBI:78480"/>
        <dbReference type="ChEBI" id="CHEBI:78481"/>
    </reaction>
    <physiologicalReaction direction="left-to-right" evidence="22">
        <dbReference type="Rhea" id="RHEA:41909"/>
    </physiologicalReaction>
</comment>
<keyword evidence="62" id="KW-1185">Reference proteome</keyword>
<reference evidence="62" key="1">
    <citation type="submission" date="2013-09" db="EMBL/GenBank/DDBJ databases">
        <title>The Genome Sequence of Anopheles culicifacies species A.</title>
        <authorList>
            <consortium name="The Broad Institute Genomics Platform"/>
            <person name="Neafsey D.E."/>
            <person name="Besansky N."/>
            <person name="Howell P."/>
            <person name="Walton C."/>
            <person name="Young S.K."/>
            <person name="Zeng Q."/>
            <person name="Gargeya S."/>
            <person name="Fitzgerald M."/>
            <person name="Haas B."/>
            <person name="Abouelleil A."/>
            <person name="Allen A.W."/>
            <person name="Alvarado L."/>
            <person name="Arachchi H.M."/>
            <person name="Berlin A.M."/>
            <person name="Chapman S.B."/>
            <person name="Gainer-Dewar J."/>
            <person name="Goldberg J."/>
            <person name="Griggs A."/>
            <person name="Gujja S."/>
            <person name="Hansen M."/>
            <person name="Howarth C."/>
            <person name="Imamovic A."/>
            <person name="Ireland A."/>
            <person name="Larimer J."/>
            <person name="McCowan C."/>
            <person name="Murphy C."/>
            <person name="Pearson M."/>
            <person name="Poon T.W."/>
            <person name="Priest M."/>
            <person name="Roberts A."/>
            <person name="Saif S."/>
            <person name="Shea T."/>
            <person name="Sisk P."/>
            <person name="Sykes S."/>
            <person name="Wortman J."/>
            <person name="Nusbaum C."/>
            <person name="Birren B."/>
        </authorList>
    </citation>
    <scope>NUCLEOTIDE SEQUENCE [LARGE SCALE GENOMIC DNA]</scope>
    <source>
        <strain evidence="62">A-37</strain>
    </source>
</reference>
<dbReference type="InterPro" id="IPR032821">
    <property type="entry name" value="PKS_assoc"/>
</dbReference>
<dbReference type="PROSITE" id="PS00606">
    <property type="entry name" value="KS3_1"/>
    <property type="match status" value="1"/>
</dbReference>
<dbReference type="GO" id="GO:0004316">
    <property type="term" value="F:3-oxoacyl-[acyl-carrier-protein] reductase (NADPH) activity"/>
    <property type="evidence" value="ECO:0007669"/>
    <property type="project" value="UniProtKB-EC"/>
</dbReference>
<dbReference type="VEuPathDB" id="VectorBase:ACUA016383"/>
<comment type="catalytic activity">
    <reaction evidence="48">
        <text>decanoyl-[ACP] + malonyl-[ACP] + H(+) = 3-oxododecanoyl-[ACP] + holo-[ACP] + CO2</text>
        <dbReference type="Rhea" id="RHEA:41868"/>
        <dbReference type="Rhea" id="RHEA-COMP:9623"/>
        <dbReference type="Rhea" id="RHEA-COMP:9640"/>
        <dbReference type="Rhea" id="RHEA-COMP:9641"/>
        <dbReference type="Rhea" id="RHEA-COMP:9685"/>
        <dbReference type="ChEBI" id="CHEBI:15378"/>
        <dbReference type="ChEBI" id="CHEBI:16526"/>
        <dbReference type="ChEBI" id="CHEBI:64479"/>
        <dbReference type="ChEBI" id="CHEBI:78449"/>
        <dbReference type="ChEBI" id="CHEBI:78468"/>
        <dbReference type="ChEBI" id="CHEBI:78469"/>
    </reaction>
    <physiologicalReaction direction="left-to-right" evidence="48">
        <dbReference type="Rhea" id="RHEA:41869"/>
    </physiologicalReaction>
</comment>
<comment type="catalytic activity">
    <reaction evidence="43">
        <text>a 2,3-saturated acyl-[ACP] + NADP(+) = a (2E)-enoyl-[ACP] + NADPH + H(+)</text>
        <dbReference type="Rhea" id="RHEA:22564"/>
        <dbReference type="Rhea" id="RHEA-COMP:9925"/>
        <dbReference type="Rhea" id="RHEA-COMP:9926"/>
        <dbReference type="ChEBI" id="CHEBI:15378"/>
        <dbReference type="ChEBI" id="CHEBI:57783"/>
        <dbReference type="ChEBI" id="CHEBI:58349"/>
        <dbReference type="ChEBI" id="CHEBI:78784"/>
        <dbReference type="ChEBI" id="CHEBI:78785"/>
        <dbReference type="EC" id="1.3.1.39"/>
    </reaction>
    <physiologicalReaction direction="right-to-left" evidence="43">
        <dbReference type="Rhea" id="RHEA:22566"/>
    </physiologicalReaction>
</comment>
<comment type="catalytic activity">
    <reaction evidence="34">
        <text>(2E)-hexenoyl-[ACP] + NADPH + H(+) = hexanoyl-[ACP] + NADP(+)</text>
        <dbReference type="Rhea" id="RHEA:41832"/>
        <dbReference type="Rhea" id="RHEA-COMP:9631"/>
        <dbReference type="Rhea" id="RHEA-COMP:9632"/>
        <dbReference type="ChEBI" id="CHEBI:15378"/>
        <dbReference type="ChEBI" id="CHEBI:57783"/>
        <dbReference type="ChEBI" id="CHEBI:58349"/>
        <dbReference type="ChEBI" id="CHEBI:78458"/>
        <dbReference type="ChEBI" id="CHEBI:78459"/>
    </reaction>
    <physiologicalReaction direction="left-to-right" evidence="34">
        <dbReference type="Rhea" id="RHEA:41833"/>
    </physiologicalReaction>
</comment>
<feature type="active site" description="Proton donor; for dehydratase activity" evidence="56">
    <location>
        <position position="946"/>
    </location>
</feature>
<dbReference type="Gene3D" id="3.10.129.110">
    <property type="entry name" value="Polyketide synthase dehydratase"/>
    <property type="match status" value="1"/>
</dbReference>
<evidence type="ECO:0000256" key="56">
    <source>
        <dbReference type="PROSITE-ProRule" id="PRU01363"/>
    </source>
</evidence>
<comment type="catalytic activity">
    <reaction evidence="52">
        <text>3-oxooctanoyl-[ACP] + NADPH + H(+) = (3R)-hydroxyoctanoyl-[ACP] + NADP(+)</text>
        <dbReference type="Rhea" id="RHEA:41840"/>
        <dbReference type="Rhea" id="RHEA-COMP:9633"/>
        <dbReference type="Rhea" id="RHEA-COMP:9634"/>
        <dbReference type="ChEBI" id="CHEBI:15378"/>
        <dbReference type="ChEBI" id="CHEBI:57783"/>
        <dbReference type="ChEBI" id="CHEBI:58349"/>
        <dbReference type="ChEBI" id="CHEBI:78460"/>
        <dbReference type="ChEBI" id="CHEBI:78461"/>
    </reaction>
    <physiologicalReaction direction="left-to-right" evidence="52">
        <dbReference type="Rhea" id="RHEA:41841"/>
    </physiologicalReaction>
</comment>
<dbReference type="Pfam" id="PF13602">
    <property type="entry name" value="ADH_zinc_N_2"/>
    <property type="match status" value="1"/>
</dbReference>
<comment type="catalytic activity">
    <reaction evidence="30">
        <text>tetradecanoyl-[ACP] + malonyl-[ACP] + H(+) = 3-oxohexadecanoyl-[ACP] + holo-[ACP] + CO2</text>
        <dbReference type="Rhea" id="RHEA:41900"/>
        <dbReference type="Rhea" id="RHEA-COMP:9623"/>
        <dbReference type="Rhea" id="RHEA-COMP:9648"/>
        <dbReference type="Rhea" id="RHEA-COMP:9649"/>
        <dbReference type="Rhea" id="RHEA-COMP:9685"/>
        <dbReference type="ChEBI" id="CHEBI:15378"/>
        <dbReference type="ChEBI" id="CHEBI:16526"/>
        <dbReference type="ChEBI" id="CHEBI:64479"/>
        <dbReference type="ChEBI" id="CHEBI:78449"/>
        <dbReference type="ChEBI" id="CHEBI:78477"/>
        <dbReference type="ChEBI" id="CHEBI:78478"/>
    </reaction>
    <physiologicalReaction direction="left-to-right" evidence="30">
        <dbReference type="Rhea" id="RHEA:41901"/>
    </physiologicalReaction>
</comment>
<comment type="catalytic activity">
    <reaction evidence="47">
        <text>(2E)-octadecenoyl-[ACP] + NADPH + H(+) = octadecanoyl-[ACP] + NADP(+)</text>
        <dbReference type="Rhea" id="RHEA:41928"/>
        <dbReference type="Rhea" id="RHEA-COMP:9655"/>
        <dbReference type="Rhea" id="RHEA-COMP:9656"/>
        <dbReference type="ChEBI" id="CHEBI:15378"/>
        <dbReference type="ChEBI" id="CHEBI:57783"/>
        <dbReference type="ChEBI" id="CHEBI:58349"/>
        <dbReference type="ChEBI" id="CHEBI:78489"/>
        <dbReference type="ChEBI" id="CHEBI:78495"/>
    </reaction>
    <physiologicalReaction direction="left-to-right" evidence="47">
        <dbReference type="Rhea" id="RHEA:41929"/>
    </physiologicalReaction>
</comment>
<dbReference type="SUPFAM" id="SSF53901">
    <property type="entry name" value="Thiolase-like"/>
    <property type="match status" value="1"/>
</dbReference>
<dbReference type="SUPFAM" id="SSF52151">
    <property type="entry name" value="FabD/lysophospholipase-like"/>
    <property type="match status" value="1"/>
</dbReference>
<evidence type="ECO:0000256" key="21">
    <source>
        <dbReference type="ARBA" id="ARBA00023399"/>
    </source>
</evidence>
<feature type="region of interest" description="N-terminal hotdog fold" evidence="56">
    <location>
        <begin position="764"/>
        <end position="886"/>
    </location>
</feature>
<comment type="catalytic activity">
    <reaction evidence="31">
        <text>(2E)-butenoyl-[ACP] + NADPH + H(+) = butanoyl-[ACP] + NADP(+)</text>
        <dbReference type="Rhea" id="RHEA:41812"/>
        <dbReference type="Rhea" id="RHEA-COMP:9627"/>
        <dbReference type="Rhea" id="RHEA-COMP:9628"/>
        <dbReference type="ChEBI" id="CHEBI:15378"/>
        <dbReference type="ChEBI" id="CHEBI:57783"/>
        <dbReference type="ChEBI" id="CHEBI:58349"/>
        <dbReference type="ChEBI" id="CHEBI:78453"/>
        <dbReference type="ChEBI" id="CHEBI:78454"/>
    </reaction>
    <physiologicalReaction direction="left-to-right" evidence="31">
        <dbReference type="Rhea" id="RHEA:41813"/>
    </physiologicalReaction>
</comment>
<comment type="catalytic activity">
    <reaction evidence="38">
        <text>(2E)-dodecenoyl-[ACP] + NADPH + H(+) = dodecanoyl-[ACP] + NADP(+)</text>
        <dbReference type="Rhea" id="RHEA:41880"/>
        <dbReference type="Rhea" id="RHEA-COMP:9643"/>
        <dbReference type="Rhea" id="RHEA-COMP:9644"/>
        <dbReference type="ChEBI" id="CHEBI:15378"/>
        <dbReference type="ChEBI" id="CHEBI:57783"/>
        <dbReference type="ChEBI" id="CHEBI:58349"/>
        <dbReference type="ChEBI" id="CHEBI:65264"/>
        <dbReference type="ChEBI" id="CHEBI:78472"/>
    </reaction>
    <physiologicalReaction direction="left-to-right" evidence="38">
        <dbReference type="Rhea" id="RHEA:41881"/>
    </physiologicalReaction>
</comment>
<evidence type="ECO:0000256" key="26">
    <source>
        <dbReference type="ARBA" id="ARBA00047300"/>
    </source>
</evidence>
<keyword evidence="9" id="KW-0597">Phosphoprotein</keyword>
<dbReference type="CDD" id="cd00833">
    <property type="entry name" value="PKS"/>
    <property type="match status" value="1"/>
</dbReference>
<evidence type="ECO:0000256" key="53">
    <source>
        <dbReference type="ARBA" id="ARBA00049449"/>
    </source>
</evidence>
<comment type="catalytic activity">
    <reaction evidence="42">
        <text>3-oxohexanoyl-[ACP] + NADPH + H(+) = (3R)-hydroxyhexanoyl-[ACP] + NADP(+)</text>
        <dbReference type="Rhea" id="RHEA:41824"/>
        <dbReference type="Rhea" id="RHEA-COMP:9629"/>
        <dbReference type="Rhea" id="RHEA-COMP:9630"/>
        <dbReference type="ChEBI" id="CHEBI:15378"/>
        <dbReference type="ChEBI" id="CHEBI:57783"/>
        <dbReference type="ChEBI" id="CHEBI:58349"/>
        <dbReference type="ChEBI" id="CHEBI:78456"/>
        <dbReference type="ChEBI" id="CHEBI:78457"/>
    </reaction>
    <physiologicalReaction direction="left-to-right" evidence="42">
        <dbReference type="Rhea" id="RHEA:41825"/>
    </physiologicalReaction>
</comment>
<evidence type="ECO:0000256" key="29">
    <source>
        <dbReference type="ARBA" id="ARBA00047440"/>
    </source>
</evidence>
<evidence type="ECO:0000256" key="40">
    <source>
        <dbReference type="ARBA" id="ARBA00048420"/>
    </source>
</evidence>
<dbReference type="InterPro" id="IPR049900">
    <property type="entry name" value="PKS_mFAS_DH"/>
</dbReference>
<evidence type="ECO:0000256" key="18">
    <source>
        <dbReference type="ARBA" id="ARBA00023388"/>
    </source>
</evidence>
<evidence type="ECO:0000256" key="20">
    <source>
        <dbReference type="ARBA" id="ARBA00023398"/>
    </source>
</evidence>
<comment type="pathway">
    <text evidence="1">Lipid metabolism.</text>
</comment>
<comment type="catalytic activity">
    <reaction evidence="33">
        <text>(2E)-hexadecenoyl-[ACP] + NADPH + H(+) = hexadecanoyl-[ACP] + NADP(+)</text>
        <dbReference type="Rhea" id="RHEA:41912"/>
        <dbReference type="Rhea" id="RHEA-COMP:9651"/>
        <dbReference type="Rhea" id="RHEA-COMP:9652"/>
        <dbReference type="ChEBI" id="CHEBI:15378"/>
        <dbReference type="ChEBI" id="CHEBI:57783"/>
        <dbReference type="ChEBI" id="CHEBI:58349"/>
        <dbReference type="ChEBI" id="CHEBI:78481"/>
        <dbReference type="ChEBI" id="CHEBI:78483"/>
    </reaction>
    <physiologicalReaction direction="left-to-right" evidence="33">
        <dbReference type="Rhea" id="RHEA:41913"/>
    </physiologicalReaction>
</comment>
<comment type="catalytic activity">
    <reaction evidence="46">
        <text>3-oxotetradecanoyl-[ACP] + NADPH + H(+) = (3R)-hydroxytetradecanoyl-[ACP] + NADP(+)</text>
        <dbReference type="Rhea" id="RHEA:41888"/>
        <dbReference type="Rhea" id="RHEA-COMP:9645"/>
        <dbReference type="Rhea" id="RHEA-COMP:9646"/>
        <dbReference type="ChEBI" id="CHEBI:15378"/>
        <dbReference type="ChEBI" id="CHEBI:57783"/>
        <dbReference type="ChEBI" id="CHEBI:58349"/>
        <dbReference type="ChEBI" id="CHEBI:78473"/>
        <dbReference type="ChEBI" id="CHEBI:78474"/>
    </reaction>
    <physiologicalReaction direction="left-to-right" evidence="46">
        <dbReference type="Rhea" id="RHEA:41889"/>
    </physiologicalReaction>
</comment>
<evidence type="ECO:0000256" key="5">
    <source>
        <dbReference type="ARBA" id="ARBA00012948"/>
    </source>
</evidence>
<comment type="catalytic activity">
    <reaction evidence="16">
        <text>(3R)-hydroxydodecanoyl-[ACP] = (2E)-dodecenoyl-[ACP] + H2O</text>
        <dbReference type="Rhea" id="RHEA:41876"/>
        <dbReference type="Rhea" id="RHEA-COMP:9642"/>
        <dbReference type="Rhea" id="RHEA-COMP:9643"/>
        <dbReference type="ChEBI" id="CHEBI:15377"/>
        <dbReference type="ChEBI" id="CHEBI:78470"/>
        <dbReference type="ChEBI" id="CHEBI:78472"/>
    </reaction>
    <physiologicalReaction direction="left-to-right" evidence="16">
        <dbReference type="Rhea" id="RHEA:41877"/>
    </physiologicalReaction>
</comment>
<sequence length="2314" mass="257062">MQPCKPSTPVVSKCTPITSDDSIVISGIAGKYPRSDSVEHFAENLYNKVDLVDDKEDRWRHLYAGIPKRLGKLNNLGKFDAEFFNSGFQETHTMDPQQRLLLEHCFEALLDAGLHPDDIKGTRTGVFVGVSIAETEIYWTYKKTKSPYNRSLLGFVRSMLATKIAHALDLKGPTMAVDTACSSSMYALDWACKAIRQGQCDSAIVAGTNLTLHPYITLQFALLGVLAADGYCRPFDKNASGYSRSEANAVILLQKSKDAKRIYAHVVNTKTNCDGYKLEGITFPSNKIQKQLLDELYAEVPYDPKDISYVEAHSTGTVVGDPEECDAIEKVFCPERTEPLLVGSVKSNIGHSEAAAGICSVTKCIIAMQNSIIPPNINYTEPRTDVPSLLNGKLKVVDRSTPLTGPLVAVNSFGFGGANAHALLHNCTKQKVNGGCPSDGLPRLVVWSGRTIAAVDNFLNALEERGFDAELYALTHNIQRKEIPKMIAKGYAIFGGHKDGSAEQLYKAVSSVIPKKYKVPSVTLVFGPLENNWKATVEAFKQFPEFAKCTKECLQAIRGCGFDAFDQTMQTDDPIHRILWTFITQLGVYRMLTKCGLTITQYAGYAAGQITCAHLDGVLSLQDALRVAYAQGYIIRAHHTEKSASSSIASNKQLNVKLAAALKPLRIQAASTKWINPCQLKTFDMYDPKASASLFQTLGNESFVLRPLSDSLKIPNEIAINFLKSLGDVFQKGHSINLLSLYPSVEFPVSQGTSMISSLLEWDHSADWHVTNFRTTRMVDQSTTEYTISLSEHDYIAGHCIDGRILIPATGYLFYVWDSFSGKMGIIPEEMPVEFSEIEFLRATTLVGDQQVTLSIDLNEVTGHFVVSEGTALVVTGRIKALTNYKPPTMELKKSSAVKLPSKDFYKELRLRGYHYGGMFKSVLESAADGSLAKIEWKNNWTALLDCILQVAIIAVDSRSLVIPTRIDSIKIDPIQHKGTDQSIGNEVPSYNVSFDPELNLLQCGAIEIRGLNASTIARRLPPGVPVLESYKFQPYYPQHTVQIATAVSTIVQTILENQATILFSVTEIHSKTRDPIISLFGDAIGDLPLVKAHLTLLSSVKPEPIPNVTISENKLMKQRNVLLLICENLFNDDEFISDAINSLSDQGFILLRESQGYRLQDSHRRLQLVSTIPVEGETFLLLQQKKSAMNTTVDAHVINISSNDTTYNWLLELKQEVKTKPIIVYAQSDPSSGIIGLVNCIRKEPNIQTVSCFFIDDPNAPPFDPTNPFYRDQIELGLAINVYRNGQWGCYRHFKLLEEPRYESTTNHCFANCVKPGDLSSFTWMVGPLSEQPPVRPLVNVVYSSLNFKDVMIATGRLTIETFCTDRLQQECILGFEYSGVTATGKRVMGIIPAGSMATLVEADDVFTLDVPNNCTLEQAATIPTVYATVYAAFFICSRIRKGKSILIHAGTGGIGLAAIRVCLAYGLEVFTTVSTKEKREFLLSYFPALNPNNIGNSRDTSFETLVKERTNGRGVDFVLNSLSEEKLQASIRCLAKGGHFLEIGKYDMMKDSKLAMTLFQKGLTFTAVLVDLMFKEKRDLLQALHKLIVEDMSKGIIKPLPTTVFQAHEIEQAFRFLATAKHIGKVVLKIRDNEDDLASVPISYLPRVYCNPEQSFVIAGGLGGFGLELADWLIIRGCRKLLLSSSRGITKPYQQYRINTWNSYGVQVSISTEDISTENGCRRLLQQAIQMGPIAGIFNLAVQLRDAIIENQSVDKFAECLAPKATATHHLDRISRELCPMLKHFVVFSSVSCGRGNAGQSNYGMANSIMERIIEHRVAQGLPGKAIQWGAIGEVGIVADMQEDKIDMEIGGTLQQRLSSCIQVLDQLLTTSEPVVASMVVAEKRSSSGGAKNIVEAVMNIMNIRDMKSVSVESTLADIGMDSLMAVEIRQVLERDFDIILTPQDLRILTFSKLQKLADAKTENETAETATQQLQLEDLLASFGDESASHHTILRLPSKCNDLVFDRPVLLIPGIESVCSPVWTKIASEINAPTFMLQTFVNASDEQTIPGIVDAVFDEMYETVFAKAEQFLVIGYSFGSLLALEIVKRLEARSLRGKLMLIDGSPLYLQRFASHHLSGFDDEHLQMAILTLVLSFSLPSVTTEIVSTIMSETTYDNRVSKMLEIGRDSNPFSEDYTRKMMRVLFYRLKAAMNMSTELGFNLRDTFLPVFYLLPQILALRFERFDRTVALYERLLQLLDKIVALGNVTFPFAYFTLVLLALCFSLFESGDVRISRQHKRRRQVPMAQIHQYRQGKLCHFATLFLFVVLFDET</sequence>
<name>A0A182MEL3_9DIPT</name>
<evidence type="ECO:0000256" key="37">
    <source>
        <dbReference type="ARBA" id="ARBA00048051"/>
    </source>
</evidence>
<feature type="domain" description="Ketosynthase family 3 (KS3)" evidence="59">
    <location>
        <begin position="20"/>
        <end position="426"/>
    </location>
</feature>
<dbReference type="PROSITE" id="PS52004">
    <property type="entry name" value="KS3_2"/>
    <property type="match status" value="1"/>
</dbReference>
<comment type="catalytic activity">
    <reaction evidence="29">
        <text>3-oxodecanoyl-[ACP] + NADPH + H(+) = (3R)-hydroxydecanoyl-[ACP] + NADP(+)</text>
        <dbReference type="Rhea" id="RHEA:41856"/>
        <dbReference type="Rhea" id="RHEA-COMP:9637"/>
        <dbReference type="Rhea" id="RHEA-COMP:9638"/>
        <dbReference type="ChEBI" id="CHEBI:15378"/>
        <dbReference type="ChEBI" id="CHEBI:57783"/>
        <dbReference type="ChEBI" id="CHEBI:58349"/>
        <dbReference type="ChEBI" id="CHEBI:78464"/>
        <dbReference type="ChEBI" id="CHEBI:78466"/>
    </reaction>
    <physiologicalReaction direction="left-to-right" evidence="29">
        <dbReference type="Rhea" id="RHEA:41857"/>
    </physiologicalReaction>
</comment>
<dbReference type="SUPFAM" id="SSF53474">
    <property type="entry name" value="alpha/beta-Hydrolases"/>
    <property type="match status" value="1"/>
</dbReference>
<dbReference type="Pfam" id="PF08659">
    <property type="entry name" value="KR"/>
    <property type="match status" value="1"/>
</dbReference>
<comment type="catalytic activity">
    <reaction evidence="49">
        <text>(2E)-tetradecenoyl-[ACP] + NADPH + H(+) = tetradecanoyl-[ACP] + NADP(+)</text>
        <dbReference type="Rhea" id="RHEA:41896"/>
        <dbReference type="Rhea" id="RHEA-COMP:9647"/>
        <dbReference type="Rhea" id="RHEA-COMP:9648"/>
        <dbReference type="ChEBI" id="CHEBI:15378"/>
        <dbReference type="ChEBI" id="CHEBI:57783"/>
        <dbReference type="ChEBI" id="CHEBI:58349"/>
        <dbReference type="ChEBI" id="CHEBI:78475"/>
        <dbReference type="ChEBI" id="CHEBI:78477"/>
    </reaction>
    <physiologicalReaction direction="left-to-right" evidence="49">
        <dbReference type="Rhea" id="RHEA:41897"/>
    </physiologicalReaction>
</comment>
<evidence type="ECO:0000259" key="59">
    <source>
        <dbReference type="PROSITE" id="PS52004"/>
    </source>
</evidence>
<evidence type="ECO:0000256" key="33">
    <source>
        <dbReference type="ARBA" id="ARBA00047810"/>
    </source>
</evidence>
<dbReference type="GO" id="GO:0006633">
    <property type="term" value="P:fatty acid biosynthetic process"/>
    <property type="evidence" value="ECO:0007669"/>
    <property type="project" value="InterPro"/>
</dbReference>
<comment type="catalytic activity">
    <reaction evidence="18">
        <text>(3R)-hydroxydecanoyl-[ACP] = (2E)-decenoyl-[ACP] + H2O</text>
        <dbReference type="Rhea" id="RHEA:41860"/>
        <dbReference type="Rhea" id="RHEA-COMP:9638"/>
        <dbReference type="Rhea" id="RHEA-COMP:9639"/>
        <dbReference type="ChEBI" id="CHEBI:15377"/>
        <dbReference type="ChEBI" id="CHEBI:78466"/>
        <dbReference type="ChEBI" id="CHEBI:78467"/>
    </reaction>
    <physiologicalReaction direction="left-to-right" evidence="18">
        <dbReference type="Rhea" id="RHEA:41861"/>
    </physiologicalReaction>
</comment>
<dbReference type="InterPro" id="IPR011032">
    <property type="entry name" value="GroES-like_sf"/>
</dbReference>
<dbReference type="InterPro" id="IPR029058">
    <property type="entry name" value="AB_hydrolase_fold"/>
</dbReference>
<dbReference type="EC" id="2.3.1.41" evidence="6"/>
<comment type="catalytic activity">
    <reaction evidence="21">
        <text>(3R)-hydroxyoctadecanoyl-[ACP] = (2E)-octadecenoyl-[ACP] + H2O</text>
        <dbReference type="Rhea" id="RHEA:41924"/>
        <dbReference type="Rhea" id="RHEA-COMP:9654"/>
        <dbReference type="Rhea" id="RHEA-COMP:9655"/>
        <dbReference type="ChEBI" id="CHEBI:15377"/>
        <dbReference type="ChEBI" id="CHEBI:78488"/>
        <dbReference type="ChEBI" id="CHEBI:78489"/>
    </reaction>
    <physiologicalReaction direction="left-to-right" evidence="21">
        <dbReference type="Rhea" id="RHEA:41925"/>
    </physiologicalReaction>
</comment>
<comment type="catalytic activity">
    <reaction evidence="23">
        <text>(3R)-hydroxybutanoyl-[ACP] = (2E)-butenoyl-[ACP] + H2O</text>
        <dbReference type="Rhea" id="RHEA:41808"/>
        <dbReference type="Rhea" id="RHEA-COMP:9626"/>
        <dbReference type="Rhea" id="RHEA-COMP:9627"/>
        <dbReference type="ChEBI" id="CHEBI:15377"/>
        <dbReference type="ChEBI" id="CHEBI:78451"/>
        <dbReference type="ChEBI" id="CHEBI:78453"/>
    </reaction>
    <physiologicalReaction direction="left-to-right" evidence="23">
        <dbReference type="Rhea" id="RHEA:41809"/>
    </physiologicalReaction>
</comment>
<dbReference type="InterPro" id="IPR014031">
    <property type="entry name" value="Ketoacyl_synth_C"/>
</dbReference>
<feature type="active site" description="Proton acceptor; for dehydratase activity" evidence="56">
    <location>
        <position position="799"/>
    </location>
</feature>